<reference evidence="14" key="1">
    <citation type="submission" date="2020-11" db="EMBL/GenBank/DDBJ databases">
        <authorList>
            <person name="Tran Van P."/>
        </authorList>
    </citation>
    <scope>NUCLEOTIDE SEQUENCE</scope>
</reference>
<dbReference type="EMBL" id="OB694056">
    <property type="protein sequence ID" value="CAD7237949.1"/>
    <property type="molecule type" value="Genomic_DNA"/>
</dbReference>
<protein>
    <recommendedName>
        <fullName evidence="3">glycerol kinase</fullName>
        <ecNumber evidence="3">2.7.1.30</ecNumber>
    </recommendedName>
    <alternativeName>
        <fullName evidence="9">ATP:glycerol 3-phosphotransferase</fullName>
    </alternativeName>
</protein>
<evidence type="ECO:0000256" key="3">
    <source>
        <dbReference type="ARBA" id="ARBA00012099"/>
    </source>
</evidence>
<dbReference type="GO" id="GO:0005524">
    <property type="term" value="F:ATP binding"/>
    <property type="evidence" value="ECO:0007669"/>
    <property type="project" value="UniProtKB-KW"/>
</dbReference>
<dbReference type="GO" id="GO:0004370">
    <property type="term" value="F:glycerol kinase activity"/>
    <property type="evidence" value="ECO:0007669"/>
    <property type="project" value="UniProtKB-EC"/>
</dbReference>
<evidence type="ECO:0000259" key="13">
    <source>
        <dbReference type="Pfam" id="PF02782"/>
    </source>
</evidence>
<accession>A0A7R8WTM7</accession>
<sequence length="292" mass="32832">MMFDINQLEWDDIMLNELNIPKSILPKVQPSCSHFGDYEMDGHHIPIVAIMGDQQAALFGQACFSPGSSKNTYGTGCFMLVNTGEKPKVSQNGLLTTIAWGIDGAAIQWLRDALQIIETSEETETLAKEVADDHSVYFVPAFVGLGAPHWDMYARGSIFGLTRDTGKAHIAKATLEALAFQTKDMIRAMQKDAGFKISALHVDGGACNNDYLMQFQANILNRDVIKPQNIQSTVMGVAYMAGIYLKWWNQGEIDQTRKIGKVYRPDMPKEMRKKRYRVWKKAVKRSMAWLED</sequence>
<dbReference type="GO" id="GO:0005829">
    <property type="term" value="C:cytosol"/>
    <property type="evidence" value="ECO:0007669"/>
    <property type="project" value="TreeGrafter"/>
</dbReference>
<evidence type="ECO:0000256" key="4">
    <source>
        <dbReference type="ARBA" id="ARBA00022679"/>
    </source>
</evidence>
<dbReference type="Pfam" id="PF02782">
    <property type="entry name" value="FGGY_C"/>
    <property type="match status" value="1"/>
</dbReference>
<evidence type="ECO:0000259" key="12">
    <source>
        <dbReference type="Pfam" id="PF00370"/>
    </source>
</evidence>
<comment type="catalytic activity">
    <reaction evidence="10">
        <text>glycerol + ATP = sn-glycerol 3-phosphate + ADP + H(+)</text>
        <dbReference type="Rhea" id="RHEA:21644"/>
        <dbReference type="ChEBI" id="CHEBI:15378"/>
        <dbReference type="ChEBI" id="CHEBI:17754"/>
        <dbReference type="ChEBI" id="CHEBI:30616"/>
        <dbReference type="ChEBI" id="CHEBI:57597"/>
        <dbReference type="ChEBI" id="CHEBI:456216"/>
        <dbReference type="EC" id="2.7.1.30"/>
    </reaction>
</comment>
<keyword evidence="8" id="KW-0067">ATP-binding</keyword>
<keyword evidence="7" id="KW-0319">Glycerol metabolism</keyword>
<feature type="domain" description="Carbohydrate kinase FGGY C-terminal" evidence="13">
    <location>
        <begin position="71"/>
        <end position="243"/>
    </location>
</feature>
<name>A0A7R8WTM7_9CRUS</name>
<organism evidence="14">
    <name type="scientific">Cyprideis torosa</name>
    <dbReference type="NCBI Taxonomy" id="163714"/>
    <lineage>
        <taxon>Eukaryota</taxon>
        <taxon>Metazoa</taxon>
        <taxon>Ecdysozoa</taxon>
        <taxon>Arthropoda</taxon>
        <taxon>Crustacea</taxon>
        <taxon>Oligostraca</taxon>
        <taxon>Ostracoda</taxon>
        <taxon>Podocopa</taxon>
        <taxon>Podocopida</taxon>
        <taxon>Cytherocopina</taxon>
        <taxon>Cytheroidea</taxon>
        <taxon>Cytherideidae</taxon>
        <taxon>Cyprideis</taxon>
    </lineage>
</organism>
<dbReference type="OrthoDB" id="5422795at2759"/>
<dbReference type="PANTHER" id="PTHR10196">
    <property type="entry name" value="SUGAR KINASE"/>
    <property type="match status" value="1"/>
</dbReference>
<dbReference type="InterPro" id="IPR018485">
    <property type="entry name" value="FGGY_C"/>
</dbReference>
<dbReference type="AlphaFoldDB" id="A0A7R8WTM7"/>
<dbReference type="EC" id="2.7.1.30" evidence="3"/>
<evidence type="ECO:0000256" key="5">
    <source>
        <dbReference type="ARBA" id="ARBA00022741"/>
    </source>
</evidence>
<comment type="similarity">
    <text evidence="2 11">Belongs to the FGGY kinase family.</text>
</comment>
<keyword evidence="6 11" id="KW-0418">Kinase</keyword>
<dbReference type="Pfam" id="PF00370">
    <property type="entry name" value="FGGY_N"/>
    <property type="match status" value="1"/>
</dbReference>
<keyword evidence="4 11" id="KW-0808">Transferase</keyword>
<keyword evidence="5" id="KW-0547">Nucleotide-binding</keyword>
<dbReference type="PANTHER" id="PTHR10196:SF69">
    <property type="entry name" value="GLYCEROL KINASE"/>
    <property type="match status" value="1"/>
</dbReference>
<evidence type="ECO:0000256" key="9">
    <source>
        <dbReference type="ARBA" id="ARBA00043149"/>
    </source>
</evidence>
<evidence type="ECO:0000313" key="14">
    <source>
        <dbReference type="EMBL" id="CAD7237949.1"/>
    </source>
</evidence>
<evidence type="ECO:0000256" key="7">
    <source>
        <dbReference type="ARBA" id="ARBA00022798"/>
    </source>
</evidence>
<dbReference type="Gene3D" id="3.30.420.40">
    <property type="match status" value="2"/>
</dbReference>
<dbReference type="InterPro" id="IPR043129">
    <property type="entry name" value="ATPase_NBD"/>
</dbReference>
<dbReference type="UniPathway" id="UPA00618">
    <property type="reaction ID" value="UER00672"/>
</dbReference>
<dbReference type="InterPro" id="IPR018484">
    <property type="entry name" value="FGGY_N"/>
</dbReference>
<proteinExistence type="inferred from homology"/>
<gene>
    <name evidence="14" type="ORF">CTOB1V02_LOCUS15764</name>
</gene>
<dbReference type="InterPro" id="IPR018483">
    <property type="entry name" value="Carb_kinase_FGGY_CS"/>
</dbReference>
<evidence type="ECO:0000256" key="8">
    <source>
        <dbReference type="ARBA" id="ARBA00022840"/>
    </source>
</evidence>
<comment type="pathway">
    <text evidence="1">Polyol metabolism; glycerol degradation via glycerol kinase pathway; sn-glycerol 3-phosphate from glycerol: step 1/1.</text>
</comment>
<dbReference type="PROSITE" id="PS00445">
    <property type="entry name" value="FGGY_KINASES_2"/>
    <property type="match status" value="1"/>
</dbReference>
<evidence type="ECO:0000256" key="2">
    <source>
        <dbReference type="ARBA" id="ARBA00009156"/>
    </source>
</evidence>
<dbReference type="FunFam" id="3.30.420.40:FF:000007">
    <property type="entry name" value="Glycerol kinase"/>
    <property type="match status" value="1"/>
</dbReference>
<evidence type="ECO:0000256" key="1">
    <source>
        <dbReference type="ARBA" id="ARBA00005190"/>
    </source>
</evidence>
<dbReference type="GO" id="GO:0019563">
    <property type="term" value="P:glycerol catabolic process"/>
    <property type="evidence" value="ECO:0007669"/>
    <property type="project" value="UniProtKB-UniPathway"/>
</dbReference>
<evidence type="ECO:0000256" key="11">
    <source>
        <dbReference type="RuleBase" id="RU003733"/>
    </source>
</evidence>
<evidence type="ECO:0000256" key="6">
    <source>
        <dbReference type="ARBA" id="ARBA00022777"/>
    </source>
</evidence>
<dbReference type="SUPFAM" id="SSF53067">
    <property type="entry name" value="Actin-like ATPase domain"/>
    <property type="match status" value="2"/>
</dbReference>
<feature type="domain" description="Carbohydrate kinase FGGY N-terminal" evidence="12">
    <location>
        <begin position="1"/>
        <end position="60"/>
    </location>
</feature>
<evidence type="ECO:0000256" key="10">
    <source>
        <dbReference type="ARBA" id="ARBA00052101"/>
    </source>
</evidence>